<dbReference type="Pfam" id="PF02424">
    <property type="entry name" value="ApbE"/>
    <property type="match status" value="1"/>
</dbReference>
<proteinExistence type="inferred from homology"/>
<evidence type="ECO:0000256" key="11">
    <source>
        <dbReference type="PIRSR" id="PIRSR006268-2"/>
    </source>
</evidence>
<reference evidence="13" key="2">
    <citation type="submission" date="2021-04" db="EMBL/GenBank/DDBJ databases">
        <authorList>
            <person name="Gilroy R."/>
        </authorList>
    </citation>
    <scope>NUCLEOTIDE SEQUENCE</scope>
    <source>
        <strain evidence="13">G4-2901</strain>
    </source>
</reference>
<dbReference type="GO" id="GO:0046872">
    <property type="term" value="F:metal ion binding"/>
    <property type="evidence" value="ECO:0007669"/>
    <property type="project" value="UniProtKB-UniRule"/>
</dbReference>
<keyword evidence="12" id="KW-0812">Transmembrane</keyword>
<keyword evidence="12" id="KW-1133">Transmembrane helix</keyword>
<feature type="transmembrane region" description="Helical" evidence="12">
    <location>
        <begin position="6"/>
        <end position="24"/>
    </location>
</feature>
<feature type="binding site" evidence="11">
    <location>
        <position position="289"/>
    </location>
    <ligand>
        <name>Mg(2+)</name>
        <dbReference type="ChEBI" id="CHEBI:18420"/>
    </ligand>
</feature>
<accession>A0A948T9D9</accession>
<dbReference type="Proteomes" id="UP000783796">
    <property type="component" value="Unassembled WGS sequence"/>
</dbReference>
<dbReference type="GO" id="GO:0016740">
    <property type="term" value="F:transferase activity"/>
    <property type="evidence" value="ECO:0007669"/>
    <property type="project" value="UniProtKB-UniRule"/>
</dbReference>
<evidence type="ECO:0000256" key="10">
    <source>
        <dbReference type="PIRNR" id="PIRNR006268"/>
    </source>
</evidence>
<keyword evidence="7 10" id="KW-0460">Magnesium</keyword>
<dbReference type="PANTHER" id="PTHR30040">
    <property type="entry name" value="THIAMINE BIOSYNTHESIS LIPOPROTEIN APBE"/>
    <property type="match status" value="1"/>
</dbReference>
<evidence type="ECO:0000256" key="7">
    <source>
        <dbReference type="ARBA" id="ARBA00022842"/>
    </source>
</evidence>
<keyword evidence="6 10" id="KW-0274">FAD</keyword>
<comment type="catalytic activity">
    <reaction evidence="9 10">
        <text>L-threonyl-[protein] + FAD = FMN-L-threonyl-[protein] + AMP + H(+)</text>
        <dbReference type="Rhea" id="RHEA:36847"/>
        <dbReference type="Rhea" id="RHEA-COMP:11060"/>
        <dbReference type="Rhea" id="RHEA-COMP:11061"/>
        <dbReference type="ChEBI" id="CHEBI:15378"/>
        <dbReference type="ChEBI" id="CHEBI:30013"/>
        <dbReference type="ChEBI" id="CHEBI:57692"/>
        <dbReference type="ChEBI" id="CHEBI:74257"/>
        <dbReference type="ChEBI" id="CHEBI:456215"/>
        <dbReference type="EC" id="2.7.1.180"/>
    </reaction>
</comment>
<dbReference type="PIRSF" id="PIRSF006268">
    <property type="entry name" value="ApbE"/>
    <property type="match status" value="1"/>
</dbReference>
<comment type="similarity">
    <text evidence="10">Belongs to the ApbE family.</text>
</comment>
<dbReference type="InterPro" id="IPR003374">
    <property type="entry name" value="ApbE-like_sf"/>
</dbReference>
<name>A0A948T9D9_9BACT</name>
<organism evidence="13 14">
    <name type="scientific">Candidatus Phocaeicola faecigallinarum</name>
    <dbReference type="NCBI Taxonomy" id="2838732"/>
    <lineage>
        <taxon>Bacteria</taxon>
        <taxon>Pseudomonadati</taxon>
        <taxon>Bacteroidota</taxon>
        <taxon>Bacteroidia</taxon>
        <taxon>Bacteroidales</taxon>
        <taxon>Bacteroidaceae</taxon>
        <taxon>Phocaeicola</taxon>
    </lineage>
</organism>
<evidence type="ECO:0000256" key="3">
    <source>
        <dbReference type="ARBA" id="ARBA00022630"/>
    </source>
</evidence>
<dbReference type="PANTHER" id="PTHR30040:SF2">
    <property type="entry name" value="FAD:PROTEIN FMN TRANSFERASE"/>
    <property type="match status" value="1"/>
</dbReference>
<evidence type="ECO:0000256" key="8">
    <source>
        <dbReference type="ARBA" id="ARBA00031306"/>
    </source>
</evidence>
<reference evidence="13" key="1">
    <citation type="journal article" date="2021" name="PeerJ">
        <title>Extensive microbial diversity within the chicken gut microbiome revealed by metagenomics and culture.</title>
        <authorList>
            <person name="Gilroy R."/>
            <person name="Ravi A."/>
            <person name="Getino M."/>
            <person name="Pursley I."/>
            <person name="Horton D.L."/>
            <person name="Alikhan N.F."/>
            <person name="Baker D."/>
            <person name="Gharbi K."/>
            <person name="Hall N."/>
            <person name="Watson M."/>
            <person name="Adriaenssens E.M."/>
            <person name="Foster-Nyarko E."/>
            <person name="Jarju S."/>
            <person name="Secka A."/>
            <person name="Antonio M."/>
            <person name="Oren A."/>
            <person name="Chaudhuri R.R."/>
            <person name="La Ragione R."/>
            <person name="Hildebrand F."/>
            <person name="Pallen M.J."/>
        </authorList>
    </citation>
    <scope>NUCLEOTIDE SEQUENCE</scope>
    <source>
        <strain evidence="13">G4-2901</strain>
    </source>
</reference>
<evidence type="ECO:0000256" key="5">
    <source>
        <dbReference type="ARBA" id="ARBA00022723"/>
    </source>
</evidence>
<evidence type="ECO:0000256" key="9">
    <source>
        <dbReference type="ARBA" id="ARBA00048540"/>
    </source>
</evidence>
<comment type="caution">
    <text evidence="13">The sequence shown here is derived from an EMBL/GenBank/DDBJ whole genome shotgun (WGS) entry which is preliminary data.</text>
</comment>
<keyword evidence="5 10" id="KW-0479">Metal-binding</keyword>
<evidence type="ECO:0000256" key="4">
    <source>
        <dbReference type="ARBA" id="ARBA00022679"/>
    </source>
</evidence>
<keyword evidence="3 10" id="KW-0285">Flavoprotein</keyword>
<evidence type="ECO:0000256" key="1">
    <source>
        <dbReference type="ARBA" id="ARBA00011955"/>
    </source>
</evidence>
<sequence>MNNKSLKWQIPFLVLLIVGTVLILKKQPPFRTDQGLVFGTMYKITYQHADNLKPEIEAALKEVDNSLSPFNKNSVITRINNNTDMTADSLLTDVFLLAKSISEETHGAFDITVAPLVNAWGFGFDSSTNVSRETIDSLRQFVGFEKIALKDGKIIKQDSRTMLDCSAIAKGYGVDHVARLLDSKGVENYMIDIGGELVLKGKNPKMNSWRIGINKPIDDSLSVNQELQTIIEITNAGLATSGNYRNFYYKDGKKYAHTINPRTGYPVQHNILSSTVVAKNCATADAYATAFMVLGLDSAVAICNAHPEIDAYFIYSDDKDSTRIFYTEGMKRFIRNK</sequence>
<gene>
    <name evidence="13" type="ORF">H9777_00310</name>
</gene>
<keyword evidence="12" id="KW-0472">Membrane</keyword>
<keyword evidence="4 10" id="KW-0808">Transferase</keyword>
<feature type="binding site" evidence="11">
    <location>
        <position position="285"/>
    </location>
    <ligand>
        <name>Mg(2+)</name>
        <dbReference type="ChEBI" id="CHEBI:18420"/>
    </ligand>
</feature>
<dbReference type="EMBL" id="JAHLFW010000003">
    <property type="protein sequence ID" value="MBU3836780.1"/>
    <property type="molecule type" value="Genomic_DNA"/>
</dbReference>
<dbReference type="EC" id="2.7.1.180" evidence="1 10"/>
<dbReference type="Gene3D" id="3.10.520.10">
    <property type="entry name" value="ApbE-like domains"/>
    <property type="match status" value="1"/>
</dbReference>
<dbReference type="InterPro" id="IPR024932">
    <property type="entry name" value="ApbE"/>
</dbReference>
<evidence type="ECO:0000256" key="2">
    <source>
        <dbReference type="ARBA" id="ARBA00016337"/>
    </source>
</evidence>
<protein>
    <recommendedName>
        <fullName evidence="2 10">FAD:protein FMN transferase</fullName>
        <ecNumber evidence="1 10">2.7.1.180</ecNumber>
    </recommendedName>
    <alternativeName>
        <fullName evidence="8 10">Flavin transferase</fullName>
    </alternativeName>
</protein>
<evidence type="ECO:0000256" key="6">
    <source>
        <dbReference type="ARBA" id="ARBA00022827"/>
    </source>
</evidence>
<comment type="cofactor">
    <cofactor evidence="11">
        <name>Mg(2+)</name>
        <dbReference type="ChEBI" id="CHEBI:18420"/>
    </cofactor>
    <cofactor evidence="11">
        <name>Mn(2+)</name>
        <dbReference type="ChEBI" id="CHEBI:29035"/>
    </cofactor>
    <text evidence="11">Magnesium. Can also use manganese.</text>
</comment>
<evidence type="ECO:0000313" key="14">
    <source>
        <dbReference type="Proteomes" id="UP000783796"/>
    </source>
</evidence>
<dbReference type="AlphaFoldDB" id="A0A948T9D9"/>
<evidence type="ECO:0000256" key="12">
    <source>
        <dbReference type="SAM" id="Phobius"/>
    </source>
</evidence>
<dbReference type="SUPFAM" id="SSF143631">
    <property type="entry name" value="ApbE-like"/>
    <property type="match status" value="1"/>
</dbReference>
<feature type="binding site" evidence="11">
    <location>
        <position position="167"/>
    </location>
    <ligand>
        <name>Mg(2+)</name>
        <dbReference type="ChEBI" id="CHEBI:18420"/>
    </ligand>
</feature>
<evidence type="ECO:0000313" key="13">
    <source>
        <dbReference type="EMBL" id="MBU3836780.1"/>
    </source>
</evidence>